<dbReference type="EMBL" id="JAHSPG010000016">
    <property type="protein sequence ID" value="MBV4359925.1"/>
    <property type="molecule type" value="Genomic_DNA"/>
</dbReference>
<keyword evidence="2" id="KW-1185">Reference proteome</keyword>
<evidence type="ECO:0000313" key="2">
    <source>
        <dbReference type="Proteomes" id="UP000812270"/>
    </source>
</evidence>
<reference evidence="1" key="1">
    <citation type="submission" date="2021-06" db="EMBL/GenBank/DDBJ databases">
        <authorList>
            <person name="Huq M.A."/>
        </authorList>
    </citation>
    <scope>NUCLEOTIDE SEQUENCE</scope>
    <source>
        <strain evidence="1">MAH-26</strain>
    </source>
</reference>
<name>A0A9E2W4L8_9BACT</name>
<comment type="caution">
    <text evidence="1">The sequence shown here is derived from an EMBL/GenBank/DDBJ whole genome shotgun (WGS) entry which is preliminary data.</text>
</comment>
<gene>
    <name evidence="1" type="ORF">KTO63_22360</name>
</gene>
<protein>
    <submittedName>
        <fullName evidence="1">Uncharacterized protein</fullName>
    </submittedName>
</protein>
<accession>A0A9E2W4L8</accession>
<organism evidence="1 2">
    <name type="scientific">Pinibacter aurantiacus</name>
    <dbReference type="NCBI Taxonomy" id="2851599"/>
    <lineage>
        <taxon>Bacteria</taxon>
        <taxon>Pseudomonadati</taxon>
        <taxon>Bacteroidota</taxon>
        <taxon>Chitinophagia</taxon>
        <taxon>Chitinophagales</taxon>
        <taxon>Chitinophagaceae</taxon>
        <taxon>Pinibacter</taxon>
    </lineage>
</organism>
<dbReference type="Proteomes" id="UP000812270">
    <property type="component" value="Unassembled WGS sequence"/>
</dbReference>
<dbReference type="AlphaFoldDB" id="A0A9E2W4L8"/>
<evidence type="ECO:0000313" key="1">
    <source>
        <dbReference type="EMBL" id="MBV4359925.1"/>
    </source>
</evidence>
<sequence>MGACAVSPPVSIIDEDRTLTVGFAVFGVGLEAGAKNDMIKETISANIFYFFIDELMQQPEICLRCGDAFKQEALLNFFGNRWSDNGDL</sequence>
<proteinExistence type="predicted"/>